<dbReference type="Proteomes" id="UP001054945">
    <property type="component" value="Unassembled WGS sequence"/>
</dbReference>
<name>A0AAV4RCD6_CAEEX</name>
<protein>
    <submittedName>
        <fullName evidence="1">Uncharacterized protein</fullName>
    </submittedName>
</protein>
<sequence>MAQDRQRKEILNDELLTSVMKNSDIPQYVRMLAMETIHSIPRSSLMIYTDGSRVLLLIVILHLEKLICKSHVLIKLVKNV</sequence>
<proteinExistence type="predicted"/>
<comment type="caution">
    <text evidence="1">The sequence shown here is derived from an EMBL/GenBank/DDBJ whole genome shotgun (WGS) entry which is preliminary data.</text>
</comment>
<keyword evidence="2" id="KW-1185">Reference proteome</keyword>
<evidence type="ECO:0000313" key="2">
    <source>
        <dbReference type="Proteomes" id="UP001054945"/>
    </source>
</evidence>
<gene>
    <name evidence="1" type="ORF">CEXT_410791</name>
</gene>
<dbReference type="AlphaFoldDB" id="A0AAV4RCD6"/>
<reference evidence="1 2" key="1">
    <citation type="submission" date="2021-06" db="EMBL/GenBank/DDBJ databases">
        <title>Caerostris extrusa draft genome.</title>
        <authorList>
            <person name="Kono N."/>
            <person name="Arakawa K."/>
        </authorList>
    </citation>
    <scope>NUCLEOTIDE SEQUENCE [LARGE SCALE GENOMIC DNA]</scope>
</reference>
<organism evidence="1 2">
    <name type="scientific">Caerostris extrusa</name>
    <name type="common">Bark spider</name>
    <name type="synonym">Caerostris bankana</name>
    <dbReference type="NCBI Taxonomy" id="172846"/>
    <lineage>
        <taxon>Eukaryota</taxon>
        <taxon>Metazoa</taxon>
        <taxon>Ecdysozoa</taxon>
        <taxon>Arthropoda</taxon>
        <taxon>Chelicerata</taxon>
        <taxon>Arachnida</taxon>
        <taxon>Araneae</taxon>
        <taxon>Araneomorphae</taxon>
        <taxon>Entelegynae</taxon>
        <taxon>Araneoidea</taxon>
        <taxon>Araneidae</taxon>
        <taxon>Caerostris</taxon>
    </lineage>
</organism>
<dbReference type="EMBL" id="BPLR01007613">
    <property type="protein sequence ID" value="GIY18351.1"/>
    <property type="molecule type" value="Genomic_DNA"/>
</dbReference>
<evidence type="ECO:0000313" key="1">
    <source>
        <dbReference type="EMBL" id="GIY18351.1"/>
    </source>
</evidence>
<accession>A0AAV4RCD6</accession>